<accession>A0ABD5MI61</accession>
<reference evidence="7 8" key="1">
    <citation type="submission" date="2024-08" db="EMBL/GenBank/DDBJ databases">
        <title>Halobellus sp. MBLA0158 whole genome sequence.</title>
        <authorList>
            <person name="Hwang C.Y."/>
            <person name="Cho E.-S."/>
            <person name="Seo M.-J."/>
        </authorList>
    </citation>
    <scope>NUCLEOTIDE SEQUENCE [LARGE SCALE GENOMIC DNA]</scope>
    <source>
        <strain evidence="7 8">MBLA0158</strain>
    </source>
</reference>
<dbReference type="RefSeq" id="WP_372388992.1">
    <property type="nucleotide sequence ID" value="NZ_JBGNYA010000001.1"/>
</dbReference>
<protein>
    <submittedName>
        <fullName evidence="7">YIP1 family protein</fullName>
    </submittedName>
</protein>
<dbReference type="AlphaFoldDB" id="A0ABD5MI61"/>
<dbReference type="InterPro" id="IPR006977">
    <property type="entry name" value="Yip1_dom"/>
</dbReference>
<keyword evidence="3 5" id="KW-1133">Transmembrane helix</keyword>
<evidence type="ECO:0000256" key="2">
    <source>
        <dbReference type="ARBA" id="ARBA00022692"/>
    </source>
</evidence>
<keyword evidence="4 5" id="KW-0472">Membrane</keyword>
<evidence type="ECO:0000259" key="6">
    <source>
        <dbReference type="Pfam" id="PF04893"/>
    </source>
</evidence>
<feature type="transmembrane region" description="Helical" evidence="5">
    <location>
        <begin position="21"/>
        <end position="42"/>
    </location>
</feature>
<evidence type="ECO:0000256" key="4">
    <source>
        <dbReference type="ARBA" id="ARBA00023136"/>
    </source>
</evidence>
<evidence type="ECO:0000256" key="5">
    <source>
        <dbReference type="SAM" id="Phobius"/>
    </source>
</evidence>
<proteinExistence type="predicted"/>
<keyword evidence="2 5" id="KW-0812">Transmembrane</keyword>
<comment type="caution">
    <text evidence="7">The sequence shown here is derived from an EMBL/GenBank/DDBJ whole genome shotgun (WGS) entry which is preliminary data.</text>
</comment>
<evidence type="ECO:0000313" key="8">
    <source>
        <dbReference type="Proteomes" id="UP001570511"/>
    </source>
</evidence>
<comment type="subcellular location">
    <subcellularLocation>
        <location evidence="1">Membrane</location>
        <topology evidence="1">Multi-pass membrane protein</topology>
    </subcellularLocation>
</comment>
<feature type="transmembrane region" description="Helical" evidence="5">
    <location>
        <begin position="214"/>
        <end position="233"/>
    </location>
</feature>
<keyword evidence="8" id="KW-1185">Reference proteome</keyword>
<evidence type="ECO:0000256" key="1">
    <source>
        <dbReference type="ARBA" id="ARBA00004141"/>
    </source>
</evidence>
<evidence type="ECO:0000313" key="7">
    <source>
        <dbReference type="EMBL" id="MFA1611026.1"/>
    </source>
</evidence>
<feature type="transmembrane region" description="Helical" evidence="5">
    <location>
        <begin position="99"/>
        <end position="125"/>
    </location>
</feature>
<name>A0ABD5MI61_9EURY</name>
<dbReference type="Proteomes" id="UP001570511">
    <property type="component" value="Unassembled WGS sequence"/>
</dbReference>
<dbReference type="EMBL" id="JBGNYA010000001">
    <property type="protein sequence ID" value="MFA1611026.1"/>
    <property type="molecule type" value="Genomic_DNA"/>
</dbReference>
<dbReference type="GO" id="GO:0016020">
    <property type="term" value="C:membrane"/>
    <property type="evidence" value="ECO:0007669"/>
    <property type="project" value="UniProtKB-SubCell"/>
</dbReference>
<feature type="transmembrane region" description="Helical" evidence="5">
    <location>
        <begin position="137"/>
        <end position="160"/>
    </location>
</feature>
<sequence>MSPVTPLVRPGRFFAERDVNVGHTLALLALHVFALPLGVWAVGRILQARIDGTVMVDNPSRPSEQFCETAPQSMDVGCDAPAEVERNIDALLADAVGEFIGPVLIGIGIVIVLVAVVLHAGARLFDGERGIATSLAVSLWGLVPSLVSLVVGLGLLFVLIDPITVTTQSDPSVLTERIRADLAPLVRWQPLVTGATSLWSGLVWRAGLRHEQGLSNGAATGTAGTVALIVWLLSLA</sequence>
<feature type="domain" description="Yip1" evidence="6">
    <location>
        <begin position="7"/>
        <end position="233"/>
    </location>
</feature>
<evidence type="ECO:0000256" key="3">
    <source>
        <dbReference type="ARBA" id="ARBA00022989"/>
    </source>
</evidence>
<gene>
    <name evidence="7" type="ORF">OS889_08420</name>
</gene>
<dbReference type="Pfam" id="PF04893">
    <property type="entry name" value="Yip1"/>
    <property type="match status" value="1"/>
</dbReference>
<organism evidence="7 8">
    <name type="scientific">Halobellus rubicundus</name>
    <dbReference type="NCBI Taxonomy" id="2996466"/>
    <lineage>
        <taxon>Archaea</taxon>
        <taxon>Methanobacteriati</taxon>
        <taxon>Methanobacteriota</taxon>
        <taxon>Stenosarchaea group</taxon>
        <taxon>Halobacteria</taxon>
        <taxon>Halobacteriales</taxon>
        <taxon>Haloferacaceae</taxon>
        <taxon>Halobellus</taxon>
    </lineage>
</organism>